<dbReference type="Proteomes" id="UP000305517">
    <property type="component" value="Unassembled WGS sequence"/>
</dbReference>
<dbReference type="InterPro" id="IPR001139">
    <property type="entry name" value="Glyco_hydro_30"/>
</dbReference>
<feature type="domain" description="Ricin B lectin" evidence="6">
    <location>
        <begin position="477"/>
        <end position="614"/>
    </location>
</feature>
<dbReference type="PANTHER" id="PTHR11069:SF23">
    <property type="entry name" value="LYSOSOMAL ACID GLUCOSYLCERAMIDASE"/>
    <property type="match status" value="1"/>
</dbReference>
<comment type="caution">
    <text evidence="7">The sequence shown here is derived from an EMBL/GenBank/DDBJ whole genome shotgun (WGS) entry which is preliminary data.</text>
</comment>
<dbReference type="Pfam" id="PF02055">
    <property type="entry name" value="Glyco_hydro_30"/>
    <property type="match status" value="1"/>
</dbReference>
<evidence type="ECO:0000256" key="2">
    <source>
        <dbReference type="ARBA" id="ARBA00022729"/>
    </source>
</evidence>
<keyword evidence="8" id="KW-1185">Reference proteome</keyword>
<dbReference type="SUPFAM" id="SSF51445">
    <property type="entry name" value="(Trans)glycosidases"/>
    <property type="match status" value="1"/>
</dbReference>
<dbReference type="PRINTS" id="PR00843">
    <property type="entry name" value="GLHYDRLASE30"/>
</dbReference>
<dbReference type="SUPFAM" id="SSF50370">
    <property type="entry name" value="Ricin B-like lectins"/>
    <property type="match status" value="1"/>
</dbReference>
<evidence type="ECO:0000313" key="8">
    <source>
        <dbReference type="Proteomes" id="UP000305517"/>
    </source>
</evidence>
<name>A0A5R8WXB5_9BACT</name>
<dbReference type="CDD" id="cd00161">
    <property type="entry name" value="beta-trefoil_Ricin-like"/>
    <property type="match status" value="1"/>
</dbReference>
<dbReference type="OrthoDB" id="9806701at2"/>
<dbReference type="PROSITE" id="PS50231">
    <property type="entry name" value="RICIN_B_LECTIN"/>
    <property type="match status" value="1"/>
</dbReference>
<dbReference type="NCBIfam" id="TIGR04183">
    <property type="entry name" value="Por_Secre_tail"/>
    <property type="match status" value="1"/>
</dbReference>
<dbReference type="SMART" id="SM00458">
    <property type="entry name" value="RICIN"/>
    <property type="match status" value="1"/>
</dbReference>
<organism evidence="7 8">
    <name type="scientific">Hymenobacter jeollabukensis</name>
    <dbReference type="NCBI Taxonomy" id="2025313"/>
    <lineage>
        <taxon>Bacteria</taxon>
        <taxon>Pseudomonadati</taxon>
        <taxon>Bacteroidota</taxon>
        <taxon>Cytophagia</taxon>
        <taxon>Cytophagales</taxon>
        <taxon>Hymenobacteraceae</taxon>
        <taxon>Hymenobacter</taxon>
    </lineage>
</organism>
<dbReference type="GO" id="GO:0004348">
    <property type="term" value="F:glucosylceramidase activity"/>
    <property type="evidence" value="ECO:0007669"/>
    <property type="project" value="InterPro"/>
</dbReference>
<evidence type="ECO:0000256" key="5">
    <source>
        <dbReference type="SAM" id="SignalP"/>
    </source>
</evidence>
<dbReference type="PANTHER" id="PTHR11069">
    <property type="entry name" value="GLUCOSYLCERAMIDASE"/>
    <property type="match status" value="1"/>
</dbReference>
<dbReference type="InterPro" id="IPR035992">
    <property type="entry name" value="Ricin_B-like_lectins"/>
</dbReference>
<dbReference type="GO" id="GO:0006680">
    <property type="term" value="P:glucosylceramide catabolic process"/>
    <property type="evidence" value="ECO:0007669"/>
    <property type="project" value="TreeGrafter"/>
</dbReference>
<accession>A0A5R8WXB5</accession>
<dbReference type="Gene3D" id="2.80.10.50">
    <property type="match status" value="1"/>
</dbReference>
<keyword evidence="4" id="KW-0326">Glycosidase</keyword>
<dbReference type="InterPro" id="IPR000772">
    <property type="entry name" value="Ricin_B_lectin"/>
</dbReference>
<feature type="chain" id="PRO_5024456857" evidence="5">
    <location>
        <begin position="26"/>
        <end position="715"/>
    </location>
</feature>
<dbReference type="InterPro" id="IPR033452">
    <property type="entry name" value="GH30_C"/>
</dbReference>
<dbReference type="AlphaFoldDB" id="A0A5R8WXB5"/>
<evidence type="ECO:0000259" key="6">
    <source>
        <dbReference type="SMART" id="SM00458"/>
    </source>
</evidence>
<evidence type="ECO:0000256" key="3">
    <source>
        <dbReference type="ARBA" id="ARBA00022801"/>
    </source>
</evidence>
<feature type="signal peptide" evidence="5">
    <location>
        <begin position="1"/>
        <end position="25"/>
    </location>
</feature>
<protein>
    <submittedName>
        <fullName evidence="7">T9SS type A sorting domain-containing protein</fullName>
    </submittedName>
</protein>
<dbReference type="Gene3D" id="3.20.20.80">
    <property type="entry name" value="Glycosidases"/>
    <property type="match status" value="1"/>
</dbReference>
<dbReference type="InterPro" id="IPR013780">
    <property type="entry name" value="Glyco_hydro_b"/>
</dbReference>
<dbReference type="InterPro" id="IPR033453">
    <property type="entry name" value="Glyco_hydro_30_TIM-barrel"/>
</dbReference>
<dbReference type="Pfam" id="PF14200">
    <property type="entry name" value="RicinB_lectin_2"/>
    <property type="match status" value="2"/>
</dbReference>
<keyword evidence="3 4" id="KW-0378">Hydrolase</keyword>
<dbReference type="Gene3D" id="2.60.40.1180">
    <property type="entry name" value="Golgi alpha-mannosidase II"/>
    <property type="match status" value="1"/>
</dbReference>
<dbReference type="RefSeq" id="WP_138075404.1">
    <property type="nucleotide sequence ID" value="NZ_VAJM01000001.1"/>
</dbReference>
<dbReference type="SUPFAM" id="SSF51011">
    <property type="entry name" value="Glycosyl hydrolase domain"/>
    <property type="match status" value="1"/>
</dbReference>
<keyword evidence="2 5" id="KW-0732">Signal</keyword>
<proteinExistence type="inferred from homology"/>
<dbReference type="Pfam" id="PF17189">
    <property type="entry name" value="Glyco_hydro_30C"/>
    <property type="match status" value="1"/>
</dbReference>
<comment type="similarity">
    <text evidence="1 4">Belongs to the glycosyl hydrolase 30 family.</text>
</comment>
<gene>
    <name evidence="7" type="ORF">FDY95_03995</name>
</gene>
<dbReference type="InterPro" id="IPR026444">
    <property type="entry name" value="Secre_tail"/>
</dbReference>
<dbReference type="InterPro" id="IPR017853">
    <property type="entry name" value="GH"/>
</dbReference>
<sequence length="715" mass="76840">MQHVSRLLIGLLAGGGALHAPAALAQTVNLWVTTGDQTKLLQPQTALNFVPSTGTATTTITIDEATTYQTIDGFGASMTGASAYLLNQKMSAAQRDALLNELFTGAGIRLGFLRHSMGASDFSAYGNYTYDDKPTGQTDPMLASFNLGQDLTDVVPMLQAARAKNGSLKIMGTPWTAPTWMKEVNTQWNGSWLSTAWYQTYANYFVKYVQAMQAQGLPVYAVTLQNEPLYAAPYVSMRMDAGNQAAFLKNNIGPAFQAAGLTTKLIAYDHNWDHPEYPNAIFADAAAAQYAAGSAFHGYGGAVSGQTTTHNAYPNKDIWFTEISGSVGSSFAGDLKWHLSNIIIGTTRNWAKSALEWNLALDQNNGPTNGGCTNCRGVVTINNATGAVTRNVEYYALGHASKFVDAGAVRLSSNTVAGGIENVAFRNPDGTRVLIALNNSTAAKTFKLIWDGQSFIYTLPAGAAATYKWDGNEPRIGRLYEISSKNGGKALEIAGSSTSNGGQAQQKTWTAASNQKWKLVDTGSGYVRVVNLFSNKSLDIAGPSTSNGALVQQWDWLSQDDQYWQVLGNGDGTYRLQSKYSGKVLDVQGNSTADNALIQQWDYTGGNNQRWWFSDQGAVTRTALATASPEVDARLAVYPTVVGAELAFTYAADRSQELAVQLVDVLGRSVAQLPRTAHAGPNQFTLDVAGFPAGVYTLRVATPDGQLQRRVLISR</sequence>
<evidence type="ECO:0000256" key="1">
    <source>
        <dbReference type="ARBA" id="ARBA00005382"/>
    </source>
</evidence>
<reference evidence="7 8" key="1">
    <citation type="submission" date="2019-05" db="EMBL/GenBank/DDBJ databases">
        <title>Hymenobacter edaphi sp. nov., isolated from abandoned arsenic-contaminated farmland soil.</title>
        <authorList>
            <person name="Nie L."/>
        </authorList>
    </citation>
    <scope>NUCLEOTIDE SEQUENCE [LARGE SCALE GENOMIC DNA]</scope>
    <source>
        <strain evidence="7 8">1-3-3-8</strain>
    </source>
</reference>
<dbReference type="EMBL" id="VAJM01000001">
    <property type="protein sequence ID" value="TLM97161.1"/>
    <property type="molecule type" value="Genomic_DNA"/>
</dbReference>
<evidence type="ECO:0000256" key="4">
    <source>
        <dbReference type="RuleBase" id="RU361188"/>
    </source>
</evidence>
<evidence type="ECO:0000313" key="7">
    <source>
        <dbReference type="EMBL" id="TLM97161.1"/>
    </source>
</evidence>
<dbReference type="GO" id="GO:0016020">
    <property type="term" value="C:membrane"/>
    <property type="evidence" value="ECO:0007669"/>
    <property type="project" value="GOC"/>
</dbReference>